<dbReference type="EMBL" id="NDIQ01000021">
    <property type="protein sequence ID" value="PRT54601.1"/>
    <property type="molecule type" value="Genomic_DNA"/>
</dbReference>
<dbReference type="Proteomes" id="UP000238350">
    <property type="component" value="Unassembled WGS sequence"/>
</dbReference>
<evidence type="ECO:0000256" key="4">
    <source>
        <dbReference type="RuleBase" id="RU364152"/>
    </source>
</evidence>
<dbReference type="Gene3D" id="3.30.310.180">
    <property type="match status" value="1"/>
</dbReference>
<keyword evidence="3 4" id="KW-0539">Nucleus</keyword>
<reference evidence="5 6" key="1">
    <citation type="submission" date="2017-04" db="EMBL/GenBank/DDBJ databases">
        <title>Genome sequencing of [Candida] sorbophila.</title>
        <authorList>
            <person name="Ahn J.O."/>
        </authorList>
    </citation>
    <scope>NUCLEOTIDE SEQUENCE [LARGE SCALE GENOMIC DNA]</scope>
    <source>
        <strain evidence="5 6">DS02</strain>
    </source>
</reference>
<name>A0A2T0FHX4_9ASCO</name>
<dbReference type="STRING" id="45607.A0A2T0FHX4"/>
<dbReference type="PANTHER" id="PTHR12465">
    <property type="entry name" value="UBIQUITIN SPECIFIC PROTEASE HOMOLOG 49"/>
    <property type="match status" value="1"/>
</dbReference>
<keyword evidence="4" id="KW-0805">Transcription regulation</keyword>
<comment type="subunit">
    <text evidence="4">Component of the Mediator complex.</text>
</comment>
<dbReference type="AlphaFoldDB" id="A0A2T0FHX4"/>
<evidence type="ECO:0000256" key="1">
    <source>
        <dbReference type="ARBA" id="ARBA00004123"/>
    </source>
</evidence>
<dbReference type="GO" id="GO:0003713">
    <property type="term" value="F:transcription coactivator activity"/>
    <property type="evidence" value="ECO:0007669"/>
    <property type="project" value="TreeGrafter"/>
</dbReference>
<evidence type="ECO:0000313" key="5">
    <source>
        <dbReference type="EMBL" id="PRT54601.1"/>
    </source>
</evidence>
<dbReference type="InterPro" id="IPR013921">
    <property type="entry name" value="Mediator_Med20"/>
</dbReference>
<dbReference type="GO" id="GO:0006357">
    <property type="term" value="P:regulation of transcription by RNA polymerase II"/>
    <property type="evidence" value="ECO:0007669"/>
    <property type="project" value="InterPro"/>
</dbReference>
<accession>A0A2T0FHX4</accession>
<comment type="subcellular location">
    <subcellularLocation>
        <location evidence="1 4">Nucleus</location>
    </subcellularLocation>
</comment>
<comment type="function">
    <text evidence="4">Component of the Mediator complex, a coactivator involved in the regulated transcription of nearly all RNA polymerase II-dependent genes. Mediator functions as a bridge to convey information from gene-specific regulatory proteins to the basal RNA polymerase II transcription machinery. Mediator is recruited to promoters by direct interactions with regulatory proteins and serves as a scaffold for the assembly of a functional preinitiation complex with RNA polymerase II and the general transcription factors.</text>
</comment>
<comment type="caution">
    <text evidence="5">The sequence shown here is derived from an EMBL/GenBank/DDBJ whole genome shotgun (WGS) entry which is preliminary data.</text>
</comment>
<comment type="similarity">
    <text evidence="2 4">Belongs to the Mediator complex subunit 20 family.</text>
</comment>
<evidence type="ECO:0000256" key="2">
    <source>
        <dbReference type="ARBA" id="ARBA00010743"/>
    </source>
</evidence>
<dbReference type="GO" id="GO:0016592">
    <property type="term" value="C:mediator complex"/>
    <property type="evidence" value="ECO:0007669"/>
    <property type="project" value="InterPro"/>
</dbReference>
<keyword evidence="6" id="KW-1185">Reference proteome</keyword>
<dbReference type="PANTHER" id="PTHR12465:SF0">
    <property type="entry name" value="MEDIATOR OF RNA POLYMERASE II TRANSCRIPTION SUBUNIT 20"/>
    <property type="match status" value="1"/>
</dbReference>
<organism evidence="5 6">
    <name type="scientific">Wickerhamiella sorbophila</name>
    <dbReference type="NCBI Taxonomy" id="45607"/>
    <lineage>
        <taxon>Eukaryota</taxon>
        <taxon>Fungi</taxon>
        <taxon>Dikarya</taxon>
        <taxon>Ascomycota</taxon>
        <taxon>Saccharomycotina</taxon>
        <taxon>Dipodascomycetes</taxon>
        <taxon>Dipodascales</taxon>
        <taxon>Trichomonascaceae</taxon>
        <taxon>Wickerhamiella</taxon>
    </lineage>
</organism>
<evidence type="ECO:0000256" key="3">
    <source>
        <dbReference type="ARBA" id="ARBA00023242"/>
    </source>
</evidence>
<sequence>MPSVLVYSTAPITTISEVKDKLDNALADKRDKWQIELKLYRANSASFQDTERAGTTLITVTTSLEKGKVFVYSRSSAIVAGEEMAPDMLSKMQSLWVLRQTFKCEGQVYNLDGVLVRVANTFVQGNYKGLLVEIESDSEDLLDKAKAIVSQCEIPGQVPDEMANSLIEKIQKYQVLIR</sequence>
<keyword evidence="4" id="KW-0804">Transcription</keyword>
<dbReference type="Pfam" id="PF08612">
    <property type="entry name" value="Med20"/>
    <property type="match status" value="1"/>
</dbReference>
<proteinExistence type="inferred from homology"/>
<dbReference type="OrthoDB" id="1854899at2759"/>
<protein>
    <recommendedName>
        <fullName evidence="4">Mediator of RNA polymerase II transcription subunit 20</fullName>
    </recommendedName>
    <alternativeName>
        <fullName evidence="4">Mediator complex subunit 20</fullName>
    </alternativeName>
</protein>
<evidence type="ECO:0000313" key="6">
    <source>
        <dbReference type="Proteomes" id="UP000238350"/>
    </source>
</evidence>
<keyword evidence="4" id="KW-0010">Activator</keyword>
<gene>
    <name evidence="4" type="primary">MED20</name>
    <name evidence="5" type="ORF">B9G98_02221</name>
</gene>